<feature type="compositionally biased region" description="Polar residues" evidence="1">
    <location>
        <begin position="15"/>
        <end position="30"/>
    </location>
</feature>
<feature type="region of interest" description="Disordered" evidence="1">
    <location>
        <begin position="14"/>
        <end position="58"/>
    </location>
</feature>
<evidence type="ECO:0000256" key="1">
    <source>
        <dbReference type="SAM" id="MobiDB-lite"/>
    </source>
</evidence>
<evidence type="ECO:0000313" key="2">
    <source>
        <dbReference type="EMBL" id="MEO3712274.1"/>
    </source>
</evidence>
<name>A0ABV0GBD6_9BURK</name>
<evidence type="ECO:0008006" key="4">
    <source>
        <dbReference type="Google" id="ProtNLM"/>
    </source>
</evidence>
<gene>
    <name evidence="2" type="ORF">ABDJ40_05770</name>
</gene>
<comment type="caution">
    <text evidence="2">The sequence shown here is derived from an EMBL/GenBank/DDBJ whole genome shotgun (WGS) entry which is preliminary data.</text>
</comment>
<dbReference type="EMBL" id="JBDPZC010000001">
    <property type="protein sequence ID" value="MEO3712274.1"/>
    <property type="molecule type" value="Genomic_DNA"/>
</dbReference>
<sequence length="58" mass="5957">MIALSLDELLAVAGGTNTLPTVTIDGSSNKPGDGGALFDPPRKDRLTPEPDETSPPPL</sequence>
<dbReference type="Proteomes" id="UP001462640">
    <property type="component" value="Unassembled WGS sequence"/>
</dbReference>
<protein>
    <recommendedName>
        <fullName evidence="4">Benenodin family lasso peptide</fullName>
    </recommendedName>
</protein>
<proteinExistence type="predicted"/>
<accession>A0ABV0GBD6</accession>
<reference evidence="2 3" key="1">
    <citation type="submission" date="2024-05" db="EMBL/GenBank/DDBJ databases">
        <title>Roseateles sp. 2.12 16S ribosomal RNA gene Genome sequencing and assembly.</title>
        <authorList>
            <person name="Woo H."/>
        </authorList>
    </citation>
    <scope>NUCLEOTIDE SEQUENCE [LARGE SCALE GENOMIC DNA]</scope>
    <source>
        <strain evidence="2 3">2.12</strain>
    </source>
</reference>
<evidence type="ECO:0000313" key="3">
    <source>
        <dbReference type="Proteomes" id="UP001462640"/>
    </source>
</evidence>
<keyword evidence="3" id="KW-1185">Reference proteome</keyword>
<organism evidence="2 3">
    <name type="scientific">Roseateles flavus</name>
    <dbReference type="NCBI Taxonomy" id="3149041"/>
    <lineage>
        <taxon>Bacteria</taxon>
        <taxon>Pseudomonadati</taxon>
        <taxon>Pseudomonadota</taxon>
        <taxon>Betaproteobacteria</taxon>
        <taxon>Burkholderiales</taxon>
        <taxon>Sphaerotilaceae</taxon>
        <taxon>Roseateles</taxon>
    </lineage>
</organism>
<dbReference type="RefSeq" id="WP_347607236.1">
    <property type="nucleotide sequence ID" value="NZ_JBDPZC010000001.1"/>
</dbReference>